<dbReference type="EMBL" id="PXOF01000023">
    <property type="protein sequence ID" value="RGP74023.1"/>
    <property type="molecule type" value="Genomic_DNA"/>
</dbReference>
<gene>
    <name evidence="2" type="ORF">FSPOR_1718</name>
</gene>
<name>A0A395SNJ4_FUSSP</name>
<proteinExistence type="predicted"/>
<reference evidence="2 3" key="1">
    <citation type="journal article" date="2018" name="PLoS Pathog.">
        <title>Evolution of structural diversity of trichothecenes, a family of toxins produced by plant pathogenic and entomopathogenic fungi.</title>
        <authorList>
            <person name="Proctor R.H."/>
            <person name="McCormick S.P."/>
            <person name="Kim H.S."/>
            <person name="Cardoza R.E."/>
            <person name="Stanley A.M."/>
            <person name="Lindo L."/>
            <person name="Kelly A."/>
            <person name="Brown D.W."/>
            <person name="Lee T."/>
            <person name="Vaughan M.M."/>
            <person name="Alexander N.J."/>
            <person name="Busman M."/>
            <person name="Gutierrez S."/>
        </authorList>
    </citation>
    <scope>NUCLEOTIDE SEQUENCE [LARGE SCALE GENOMIC DNA]</scope>
    <source>
        <strain evidence="2 3">NRRL 3299</strain>
    </source>
</reference>
<dbReference type="STRING" id="5514.A0A395SNJ4"/>
<dbReference type="AlphaFoldDB" id="A0A395SNJ4"/>
<evidence type="ECO:0000313" key="2">
    <source>
        <dbReference type="EMBL" id="RGP74023.1"/>
    </source>
</evidence>
<dbReference type="Proteomes" id="UP000266152">
    <property type="component" value="Unassembled WGS sequence"/>
</dbReference>
<keyword evidence="1" id="KW-0732">Signal</keyword>
<evidence type="ECO:0000313" key="3">
    <source>
        <dbReference type="Proteomes" id="UP000266152"/>
    </source>
</evidence>
<keyword evidence="3" id="KW-1185">Reference proteome</keyword>
<organism evidence="2 3">
    <name type="scientific">Fusarium sporotrichioides</name>
    <dbReference type="NCBI Taxonomy" id="5514"/>
    <lineage>
        <taxon>Eukaryota</taxon>
        <taxon>Fungi</taxon>
        <taxon>Dikarya</taxon>
        <taxon>Ascomycota</taxon>
        <taxon>Pezizomycotina</taxon>
        <taxon>Sordariomycetes</taxon>
        <taxon>Hypocreomycetidae</taxon>
        <taxon>Hypocreales</taxon>
        <taxon>Nectriaceae</taxon>
        <taxon>Fusarium</taxon>
    </lineage>
</organism>
<accession>A0A395SNJ4</accession>
<evidence type="ECO:0000256" key="1">
    <source>
        <dbReference type="SAM" id="SignalP"/>
    </source>
</evidence>
<protein>
    <submittedName>
        <fullName evidence="2">Uncharacterized protein</fullName>
    </submittedName>
</protein>
<comment type="caution">
    <text evidence="2">The sequence shown here is derived from an EMBL/GenBank/DDBJ whole genome shotgun (WGS) entry which is preliminary data.</text>
</comment>
<feature type="chain" id="PRO_5017406102" evidence="1">
    <location>
        <begin position="19"/>
        <end position="217"/>
    </location>
</feature>
<feature type="signal peptide" evidence="1">
    <location>
        <begin position="1"/>
        <end position="18"/>
    </location>
</feature>
<sequence>MITRALVSCLAASASVFAAPSVYSLSSLDARACSTPANSLKNPSFESSLTSWVFKPTYAMLGSADVVTGGYKSNHAVQVTATAGANDPTSYNKLSQSLKICKASRFQLSWSMLLPKDGSKYTAPGIPGLYVEAQAPDGIWHQLGNFQFSSKTFSSTIFSPNKKGTHNIDQWANFVADFPTSQTGTWVISMEWYAQPTSGKTTTLKFKMDNFTVKPKA</sequence>